<dbReference type="EMBL" id="QEHR01000002">
    <property type="protein sequence ID" value="PVW16476.1"/>
    <property type="molecule type" value="Genomic_DNA"/>
</dbReference>
<organism evidence="2 3">
    <name type="scientific">Marixanthomonas spongiae</name>
    <dbReference type="NCBI Taxonomy" id="2174845"/>
    <lineage>
        <taxon>Bacteria</taxon>
        <taxon>Pseudomonadati</taxon>
        <taxon>Bacteroidota</taxon>
        <taxon>Flavobacteriia</taxon>
        <taxon>Flavobacteriales</taxon>
        <taxon>Flavobacteriaceae</taxon>
        <taxon>Marixanthomonas</taxon>
    </lineage>
</organism>
<gene>
    <name evidence="2" type="ORF">DDV96_04265</name>
</gene>
<dbReference type="Pfam" id="PF00534">
    <property type="entry name" value="Glycos_transf_1"/>
    <property type="match status" value="1"/>
</dbReference>
<dbReference type="SUPFAM" id="SSF53756">
    <property type="entry name" value="UDP-Glycosyltransferase/glycogen phosphorylase"/>
    <property type="match status" value="1"/>
</dbReference>
<dbReference type="PANTHER" id="PTHR12526:SF637">
    <property type="entry name" value="GLYCOSYLTRANSFERASE EPSF-RELATED"/>
    <property type="match status" value="1"/>
</dbReference>
<reference evidence="2 3" key="1">
    <citation type="submission" date="2018-04" db="EMBL/GenBank/DDBJ databases">
        <title>Marixanthomonas spongiae HN-E44 sp. nov., isolated from a marine sponge.</title>
        <authorList>
            <person name="Luo L."/>
            <person name="Zhuang L."/>
        </authorList>
    </citation>
    <scope>NUCLEOTIDE SEQUENCE [LARGE SCALE GENOMIC DNA]</scope>
    <source>
        <strain evidence="2 3">HN-E44</strain>
    </source>
</reference>
<dbReference type="RefSeq" id="WP_116693489.1">
    <property type="nucleotide sequence ID" value="NZ_QEHR01000002.1"/>
</dbReference>
<dbReference type="PANTHER" id="PTHR12526">
    <property type="entry name" value="GLYCOSYLTRANSFERASE"/>
    <property type="match status" value="1"/>
</dbReference>
<sequence>MKRILYIGNKLSKKGNTLSTVESLGRKLNEEGFTVKTASSQKNKALRMIDMLRAVLKNRTWADVVLIDTYSTLNFQYAVAVAGLCRFYHIPYIPMLHGGNLPSRLQQSKKQSQKLFGKAKTNVAPSGYLLDAFKKEGYTNLTYIPNTIEVEQYPFLLRKELTPKLLWVRSFSKIYNPMLALQLLEALLEKGYTHAELCMIGPEKDGSLKECKAYAAQRKLPVTFTGGLPKTEWIERAKHFDLFINTTNVDNTPVSVIEAMALGLPVVSTKVGGVPFLIEDGIDGLLVPPKTVTGFATAIQQLLENKVDHQAISLQARKKAEHFDWHTVKEKWKTLLNG</sequence>
<keyword evidence="3" id="KW-1185">Reference proteome</keyword>
<dbReference type="AlphaFoldDB" id="A0A2U0I5U6"/>
<dbReference type="OrthoDB" id="139410at2"/>
<name>A0A2U0I5U6_9FLAO</name>
<evidence type="ECO:0000313" key="2">
    <source>
        <dbReference type="EMBL" id="PVW16476.1"/>
    </source>
</evidence>
<feature type="domain" description="Glycosyl transferase family 1" evidence="1">
    <location>
        <begin position="160"/>
        <end position="318"/>
    </location>
</feature>
<dbReference type="GO" id="GO:0016757">
    <property type="term" value="F:glycosyltransferase activity"/>
    <property type="evidence" value="ECO:0007669"/>
    <property type="project" value="InterPro"/>
</dbReference>
<proteinExistence type="predicted"/>
<protein>
    <submittedName>
        <fullName evidence="2">Glycosyl transferase family 1</fullName>
    </submittedName>
</protein>
<dbReference type="Proteomes" id="UP000245962">
    <property type="component" value="Unassembled WGS sequence"/>
</dbReference>
<comment type="caution">
    <text evidence="2">The sequence shown here is derived from an EMBL/GenBank/DDBJ whole genome shotgun (WGS) entry which is preliminary data.</text>
</comment>
<evidence type="ECO:0000313" key="3">
    <source>
        <dbReference type="Proteomes" id="UP000245962"/>
    </source>
</evidence>
<keyword evidence="2" id="KW-0808">Transferase</keyword>
<accession>A0A2U0I5U6</accession>
<dbReference type="CDD" id="cd03801">
    <property type="entry name" value="GT4_PimA-like"/>
    <property type="match status" value="1"/>
</dbReference>
<dbReference type="InterPro" id="IPR001296">
    <property type="entry name" value="Glyco_trans_1"/>
</dbReference>
<dbReference type="Gene3D" id="3.40.50.2000">
    <property type="entry name" value="Glycogen Phosphorylase B"/>
    <property type="match status" value="2"/>
</dbReference>
<evidence type="ECO:0000259" key="1">
    <source>
        <dbReference type="Pfam" id="PF00534"/>
    </source>
</evidence>